<gene>
    <name evidence="1" type="ORF">QNM18_25050</name>
</gene>
<sequence length="115" mass="13897">MKYLLIFVFIFFQKIVSATEPLEEREYILNLVQEVRYYFKTEKGCKPRYSFKERRHLVEELLSIKETEVKSILYRSANELGIFLERVKSGRQGLTIEIYLNEGRCDEFDIFEIMH</sequence>
<name>A0ABT7ETF1_9GAMM</name>
<evidence type="ECO:0000313" key="1">
    <source>
        <dbReference type="EMBL" id="MDK2598326.1"/>
    </source>
</evidence>
<proteinExistence type="predicted"/>
<accession>A0ABT7ETF1</accession>
<comment type="caution">
    <text evidence="1">The sequence shown here is derived from an EMBL/GenBank/DDBJ whole genome shotgun (WGS) entry which is preliminary data.</text>
</comment>
<reference evidence="1 2" key="1">
    <citation type="submission" date="2023-05" db="EMBL/GenBank/DDBJ databases">
        <title>Pseudoalteromonas ardens sp. nov., Pseudoalteromonas obscura sp. nov., and Pseudoalteromonas umbrosa sp. nov., isolated from the coral Montipora capitata.</title>
        <authorList>
            <person name="Thomas E.M."/>
            <person name="Smith E.M."/>
            <person name="Papke E."/>
            <person name="Shlafstein M.D."/>
            <person name="Oline D.K."/>
            <person name="Videau P."/>
            <person name="Saw J.H."/>
            <person name="Strangman W.K."/>
            <person name="Ushijima B."/>
        </authorList>
    </citation>
    <scope>NUCLEOTIDE SEQUENCE [LARGE SCALE GENOMIC DNA]</scope>
    <source>
        <strain evidence="1 2">P94</strain>
    </source>
</reference>
<organism evidence="1 2">
    <name type="scientific">Pseudoalteromonas obscura</name>
    <dbReference type="NCBI Taxonomy" id="3048491"/>
    <lineage>
        <taxon>Bacteria</taxon>
        <taxon>Pseudomonadati</taxon>
        <taxon>Pseudomonadota</taxon>
        <taxon>Gammaproteobacteria</taxon>
        <taxon>Alteromonadales</taxon>
        <taxon>Pseudoalteromonadaceae</taxon>
        <taxon>Pseudoalteromonas</taxon>
    </lineage>
</organism>
<evidence type="ECO:0000313" key="2">
    <source>
        <dbReference type="Proteomes" id="UP001231915"/>
    </source>
</evidence>
<protein>
    <submittedName>
        <fullName evidence="1">Uncharacterized protein</fullName>
    </submittedName>
</protein>
<dbReference type="EMBL" id="JASJUT010000016">
    <property type="protein sequence ID" value="MDK2598326.1"/>
    <property type="molecule type" value="Genomic_DNA"/>
</dbReference>
<dbReference type="Proteomes" id="UP001231915">
    <property type="component" value="Unassembled WGS sequence"/>
</dbReference>
<keyword evidence="2" id="KW-1185">Reference proteome</keyword>
<dbReference type="RefSeq" id="WP_284138754.1">
    <property type="nucleotide sequence ID" value="NZ_JASJUT010000016.1"/>
</dbReference>